<protein>
    <submittedName>
        <fullName evidence="1">Uncharacterized protein</fullName>
    </submittedName>
</protein>
<dbReference type="EMBL" id="BARV01032286">
    <property type="protein sequence ID" value="GAI33171.1"/>
    <property type="molecule type" value="Genomic_DNA"/>
</dbReference>
<proteinExistence type="predicted"/>
<organism evidence="1">
    <name type="scientific">marine sediment metagenome</name>
    <dbReference type="NCBI Taxonomy" id="412755"/>
    <lineage>
        <taxon>unclassified sequences</taxon>
        <taxon>metagenomes</taxon>
        <taxon>ecological metagenomes</taxon>
    </lineage>
</organism>
<feature type="non-terminal residue" evidence="1">
    <location>
        <position position="1"/>
    </location>
</feature>
<comment type="caution">
    <text evidence="1">The sequence shown here is derived from an EMBL/GenBank/DDBJ whole genome shotgun (WGS) entry which is preliminary data.</text>
</comment>
<reference evidence="1" key="1">
    <citation type="journal article" date="2014" name="Front. Microbiol.">
        <title>High frequency of phylogenetically diverse reductive dehalogenase-homologous genes in deep subseafloor sedimentary metagenomes.</title>
        <authorList>
            <person name="Kawai M."/>
            <person name="Futagami T."/>
            <person name="Toyoda A."/>
            <person name="Takaki Y."/>
            <person name="Nishi S."/>
            <person name="Hori S."/>
            <person name="Arai W."/>
            <person name="Tsubouchi T."/>
            <person name="Morono Y."/>
            <person name="Uchiyama I."/>
            <person name="Ito T."/>
            <person name="Fujiyama A."/>
            <person name="Inagaki F."/>
            <person name="Takami H."/>
        </authorList>
    </citation>
    <scope>NUCLEOTIDE SEQUENCE</scope>
    <source>
        <strain evidence="1">Expedition CK06-06</strain>
    </source>
</reference>
<name>X1NSG5_9ZZZZ</name>
<gene>
    <name evidence="1" type="ORF">S06H3_50938</name>
</gene>
<dbReference type="AlphaFoldDB" id="X1NSG5"/>
<accession>X1NSG5</accession>
<sequence length="175" mass="19733">KDWARRTTFEIALKIEAYARATGQRPYRCVFSVAPEQVAHDGWDWERVNTSLFRRGYRRSGDHGVDGGVAIFHPFRLKPQVKRHLRKSGIHNGVGMWNVVRDWVGAGDDLLESASFGPHVHSIVFGAPEAHSCSDFVLAFDDKHGVPRQLDTAQDVVAFTLSDSQNTVSHRLREI</sequence>
<evidence type="ECO:0000313" key="1">
    <source>
        <dbReference type="EMBL" id="GAI33171.1"/>
    </source>
</evidence>